<feature type="region of interest" description="Disordered" evidence="1">
    <location>
        <begin position="103"/>
        <end position="133"/>
    </location>
</feature>
<dbReference type="RefSeq" id="WP_243012226.1">
    <property type="nucleotide sequence ID" value="NZ_JALGAR010000003.1"/>
</dbReference>
<accession>A0AA41UL25</accession>
<evidence type="ECO:0000313" key="2">
    <source>
        <dbReference type="EMBL" id="MCI4658491.1"/>
    </source>
</evidence>
<proteinExistence type="predicted"/>
<dbReference type="EMBL" id="JALGAR010000003">
    <property type="protein sequence ID" value="MCI4658491.1"/>
    <property type="molecule type" value="Genomic_DNA"/>
</dbReference>
<keyword evidence="3" id="KW-1185">Reference proteome</keyword>
<protein>
    <submittedName>
        <fullName evidence="2">Uncharacterized protein</fullName>
    </submittedName>
</protein>
<feature type="compositionally biased region" description="Basic and acidic residues" evidence="1">
    <location>
        <begin position="1"/>
        <end position="14"/>
    </location>
</feature>
<name>A0AA41UL25_9MICO</name>
<comment type="caution">
    <text evidence="2">The sequence shown here is derived from an EMBL/GenBank/DDBJ whole genome shotgun (WGS) entry which is preliminary data.</text>
</comment>
<feature type="region of interest" description="Disordered" evidence="1">
    <location>
        <begin position="1"/>
        <end position="21"/>
    </location>
</feature>
<reference evidence="2" key="1">
    <citation type="submission" date="2022-03" db="EMBL/GenBank/DDBJ databases">
        <title>Cryobacterium sp. nov. strain ZS14-85, isolated from Antarctic soil.</title>
        <authorList>
            <person name="Li J."/>
            <person name="Niu G."/>
        </authorList>
    </citation>
    <scope>NUCLEOTIDE SEQUENCE</scope>
    <source>
        <strain evidence="2">ZS14-85</strain>
    </source>
</reference>
<sequence length="133" mass="14510">MDEENSHESHRAETVEAAVEARSQHPLLIEKAPLSALPPDSAPDARTRVRRPGQLVSSPGIVWVRASDLLNSGSGRIAGRGIDFEAELARRMRRTPAITRRAIRERADRLPPLSEFGSAGGHPQSSRYGLGRS</sequence>
<organism evidence="2 3">
    <name type="scientific">Cryobacterium zhongshanensis</name>
    <dbReference type="NCBI Taxonomy" id="2928153"/>
    <lineage>
        <taxon>Bacteria</taxon>
        <taxon>Bacillati</taxon>
        <taxon>Actinomycetota</taxon>
        <taxon>Actinomycetes</taxon>
        <taxon>Micrococcales</taxon>
        <taxon>Microbacteriaceae</taxon>
        <taxon>Cryobacterium</taxon>
    </lineage>
</organism>
<feature type="compositionally biased region" description="Low complexity" evidence="1">
    <location>
        <begin position="33"/>
        <end position="44"/>
    </location>
</feature>
<dbReference type="Proteomes" id="UP001165341">
    <property type="component" value="Unassembled WGS sequence"/>
</dbReference>
<feature type="region of interest" description="Disordered" evidence="1">
    <location>
        <begin position="33"/>
        <end position="53"/>
    </location>
</feature>
<evidence type="ECO:0000256" key="1">
    <source>
        <dbReference type="SAM" id="MobiDB-lite"/>
    </source>
</evidence>
<dbReference type="AlphaFoldDB" id="A0AA41UL25"/>
<gene>
    <name evidence="2" type="ORF">MQH31_11810</name>
</gene>
<evidence type="ECO:0000313" key="3">
    <source>
        <dbReference type="Proteomes" id="UP001165341"/>
    </source>
</evidence>